<dbReference type="RefSeq" id="WP_397079343.1">
    <property type="nucleotide sequence ID" value="NZ_JBITGY010000002.1"/>
</dbReference>
<name>A0ABW7YQW4_9ACTN</name>
<comment type="caution">
    <text evidence="1">The sequence shown here is derived from an EMBL/GenBank/DDBJ whole genome shotgun (WGS) entry which is preliminary data.</text>
</comment>
<organism evidence="1 2">
    <name type="scientific">Nonomuraea typhae</name>
    <dbReference type="NCBI Taxonomy" id="2603600"/>
    <lineage>
        <taxon>Bacteria</taxon>
        <taxon>Bacillati</taxon>
        <taxon>Actinomycetota</taxon>
        <taxon>Actinomycetes</taxon>
        <taxon>Streptosporangiales</taxon>
        <taxon>Streptosporangiaceae</taxon>
        <taxon>Nonomuraea</taxon>
    </lineage>
</organism>
<sequence>MSDNLRDRLIARLDEESGGLQLTRPMAVDAILDELKTVLGDDLLDALDTLAVLDREEVGNG</sequence>
<evidence type="ECO:0000313" key="2">
    <source>
        <dbReference type="Proteomes" id="UP001612741"/>
    </source>
</evidence>
<reference evidence="1 2" key="1">
    <citation type="submission" date="2024-10" db="EMBL/GenBank/DDBJ databases">
        <title>The Natural Products Discovery Center: Release of the First 8490 Sequenced Strains for Exploring Actinobacteria Biosynthetic Diversity.</title>
        <authorList>
            <person name="Kalkreuter E."/>
            <person name="Kautsar S.A."/>
            <person name="Yang D."/>
            <person name="Bader C.D."/>
            <person name="Teijaro C.N."/>
            <person name="Fluegel L."/>
            <person name="Davis C.M."/>
            <person name="Simpson J.R."/>
            <person name="Lauterbach L."/>
            <person name="Steele A.D."/>
            <person name="Gui C."/>
            <person name="Meng S."/>
            <person name="Li G."/>
            <person name="Viehrig K."/>
            <person name="Ye F."/>
            <person name="Su P."/>
            <person name="Kiefer A.F."/>
            <person name="Nichols A."/>
            <person name="Cepeda A.J."/>
            <person name="Yan W."/>
            <person name="Fan B."/>
            <person name="Jiang Y."/>
            <person name="Adhikari A."/>
            <person name="Zheng C.-J."/>
            <person name="Schuster L."/>
            <person name="Cowan T.M."/>
            <person name="Smanski M.J."/>
            <person name="Chevrette M.G."/>
            <person name="De Carvalho L.P.S."/>
            <person name="Shen B."/>
        </authorList>
    </citation>
    <scope>NUCLEOTIDE SEQUENCE [LARGE SCALE GENOMIC DNA]</scope>
    <source>
        <strain evidence="1 2">NPDC050545</strain>
    </source>
</reference>
<proteinExistence type="predicted"/>
<gene>
    <name evidence="1" type="ORF">ACIBG2_05830</name>
</gene>
<evidence type="ECO:0000313" key="1">
    <source>
        <dbReference type="EMBL" id="MFI6496879.1"/>
    </source>
</evidence>
<keyword evidence="2" id="KW-1185">Reference proteome</keyword>
<dbReference type="Proteomes" id="UP001612741">
    <property type="component" value="Unassembled WGS sequence"/>
</dbReference>
<accession>A0ABW7YQW4</accession>
<dbReference type="EMBL" id="JBITGY010000002">
    <property type="protein sequence ID" value="MFI6496879.1"/>
    <property type="molecule type" value="Genomic_DNA"/>
</dbReference>
<protein>
    <submittedName>
        <fullName evidence="1">Uncharacterized protein</fullName>
    </submittedName>
</protein>